<evidence type="ECO:0000313" key="2">
    <source>
        <dbReference type="EMBL" id="MBU9698438.1"/>
    </source>
</evidence>
<comment type="caution">
    <text evidence="2">The sequence shown here is derived from an EMBL/GenBank/DDBJ whole genome shotgun (WGS) entry which is preliminary data.</text>
</comment>
<sequence>MTLAGLTIALMLLLLTPGPTNTLMLLAGAERGLLRSLRLIPVELAAYLAVIAPLAMLAEALAGQIGVLRPVVATLAGLWVLFLAWKMWHREEASARDGTVTAARLAVTTLLNPKGLVMGLVLLPAAGATGAAFAVLALCVVAVAGFWAFLGCCLPGAEDGEGFPPLVARVAAVWLAALSVIIVAGGFTA</sequence>
<feature type="transmembrane region" description="Helical" evidence="1">
    <location>
        <begin position="44"/>
        <end position="63"/>
    </location>
</feature>
<dbReference type="RefSeq" id="WP_161762558.1">
    <property type="nucleotide sequence ID" value="NZ_JAAATX020000007.1"/>
</dbReference>
<proteinExistence type="predicted"/>
<protein>
    <recommendedName>
        <fullName evidence="4">Threonine transporter RhtB</fullName>
    </recommendedName>
</protein>
<evidence type="ECO:0000256" key="1">
    <source>
        <dbReference type="SAM" id="Phobius"/>
    </source>
</evidence>
<evidence type="ECO:0000313" key="3">
    <source>
        <dbReference type="Proteomes" id="UP000731907"/>
    </source>
</evidence>
<dbReference type="Proteomes" id="UP000731907">
    <property type="component" value="Unassembled WGS sequence"/>
</dbReference>
<feature type="transmembrane region" description="Helical" evidence="1">
    <location>
        <begin position="166"/>
        <end position="187"/>
    </location>
</feature>
<organism evidence="2 3">
    <name type="scientific">Paragemmobacter amnigenus</name>
    <dbReference type="NCBI Taxonomy" id="2852097"/>
    <lineage>
        <taxon>Bacteria</taxon>
        <taxon>Pseudomonadati</taxon>
        <taxon>Pseudomonadota</taxon>
        <taxon>Alphaproteobacteria</taxon>
        <taxon>Rhodobacterales</taxon>
        <taxon>Paracoccaceae</taxon>
        <taxon>Paragemmobacter</taxon>
    </lineage>
</organism>
<feature type="transmembrane region" description="Helical" evidence="1">
    <location>
        <begin position="70"/>
        <end position="88"/>
    </location>
</feature>
<name>A0ABS6J3U3_9RHOB</name>
<dbReference type="EMBL" id="JAAATX020000007">
    <property type="protein sequence ID" value="MBU9698438.1"/>
    <property type="molecule type" value="Genomic_DNA"/>
</dbReference>
<keyword evidence="3" id="KW-1185">Reference proteome</keyword>
<keyword evidence="1" id="KW-1133">Transmembrane helix</keyword>
<reference evidence="2 3" key="1">
    <citation type="submission" date="2021-06" db="EMBL/GenBank/DDBJ databases">
        <title>Rhodobacteraceae bacterium strain HSP-20.</title>
        <authorList>
            <person name="Chen W.-M."/>
        </authorList>
    </citation>
    <scope>NUCLEOTIDE SEQUENCE [LARGE SCALE GENOMIC DNA]</scope>
    <source>
        <strain evidence="2 3">HSP-20</strain>
    </source>
</reference>
<accession>A0ABS6J3U3</accession>
<feature type="transmembrane region" description="Helical" evidence="1">
    <location>
        <begin position="121"/>
        <end position="154"/>
    </location>
</feature>
<evidence type="ECO:0008006" key="4">
    <source>
        <dbReference type="Google" id="ProtNLM"/>
    </source>
</evidence>
<keyword evidence="1" id="KW-0472">Membrane</keyword>
<gene>
    <name evidence="2" type="ORF">GU927_011335</name>
</gene>
<keyword evidence="1" id="KW-0812">Transmembrane</keyword>